<evidence type="ECO:0000256" key="1">
    <source>
        <dbReference type="ARBA" id="ARBA00022729"/>
    </source>
</evidence>
<accession>A0ABV5VR70</accession>
<dbReference type="Pfam" id="PF06725">
    <property type="entry name" value="3D"/>
    <property type="match status" value="1"/>
</dbReference>
<dbReference type="PANTHER" id="PTHR39160">
    <property type="entry name" value="CELL WALL-BINDING PROTEIN YOCH"/>
    <property type="match status" value="1"/>
</dbReference>
<dbReference type="Proteomes" id="UP001589619">
    <property type="component" value="Unassembled WGS sequence"/>
</dbReference>
<dbReference type="Gene3D" id="2.40.40.10">
    <property type="entry name" value="RlpA-like domain"/>
    <property type="match status" value="1"/>
</dbReference>
<dbReference type="InterPro" id="IPR051933">
    <property type="entry name" value="Resuscitation_pf_RpfB"/>
</dbReference>
<evidence type="ECO:0000313" key="4">
    <source>
        <dbReference type="EMBL" id="MFB9750767.1"/>
    </source>
</evidence>
<organism evidence="4 5">
    <name type="scientific">Paenibacillus hodogayensis</name>
    <dbReference type="NCBI Taxonomy" id="279208"/>
    <lineage>
        <taxon>Bacteria</taxon>
        <taxon>Bacillati</taxon>
        <taxon>Bacillota</taxon>
        <taxon>Bacilli</taxon>
        <taxon>Bacillales</taxon>
        <taxon>Paenibacillaceae</taxon>
        <taxon>Paenibacillus</taxon>
    </lineage>
</organism>
<keyword evidence="5" id="KW-1185">Reference proteome</keyword>
<sequence>MDTKSDRPNTVPSKVWRSSLYVAVLLLVLGPVEYNRAVTGADSSAAGIRQASAAADVSPREGEEQPAAASDVPAAATSREVVVERLSKLKTRQELIERNKKFPMLHEDASKFLGSVEVVATGYYAGVESTGKKPGHPEYGITYSGVKVRQGVLSTIAADPRVFPIGTIMYIPGYGYGIVADTGSAIKGNKIDLYFETKAQIYKEWGKRTVNVFVVKHGSGKVSEETLKLWDDVLPVVSSQKILSLEL</sequence>
<proteinExistence type="predicted"/>
<dbReference type="EMBL" id="JBHMAG010000004">
    <property type="protein sequence ID" value="MFB9750767.1"/>
    <property type="molecule type" value="Genomic_DNA"/>
</dbReference>
<dbReference type="CDD" id="cd22786">
    <property type="entry name" value="DPBB_YuiC-like"/>
    <property type="match status" value="1"/>
</dbReference>
<evidence type="ECO:0000313" key="5">
    <source>
        <dbReference type="Proteomes" id="UP001589619"/>
    </source>
</evidence>
<evidence type="ECO:0000256" key="2">
    <source>
        <dbReference type="SAM" id="MobiDB-lite"/>
    </source>
</evidence>
<evidence type="ECO:0000259" key="3">
    <source>
        <dbReference type="Pfam" id="PF06725"/>
    </source>
</evidence>
<protein>
    <submittedName>
        <fullName evidence="4">3D domain-containing protein</fullName>
    </submittedName>
</protein>
<reference evidence="4 5" key="1">
    <citation type="submission" date="2024-09" db="EMBL/GenBank/DDBJ databases">
        <authorList>
            <person name="Sun Q."/>
            <person name="Mori K."/>
        </authorList>
    </citation>
    <scope>NUCLEOTIDE SEQUENCE [LARGE SCALE GENOMIC DNA]</scope>
    <source>
        <strain evidence="4 5">JCM 12520</strain>
    </source>
</reference>
<dbReference type="RefSeq" id="WP_344904971.1">
    <property type="nucleotide sequence ID" value="NZ_BAAAYO010000002.1"/>
</dbReference>
<keyword evidence="1" id="KW-0732">Signal</keyword>
<feature type="region of interest" description="Disordered" evidence="2">
    <location>
        <begin position="52"/>
        <end position="74"/>
    </location>
</feature>
<dbReference type="InterPro" id="IPR036908">
    <property type="entry name" value="RlpA-like_sf"/>
</dbReference>
<feature type="domain" description="3D" evidence="3">
    <location>
        <begin position="154"/>
        <end position="215"/>
    </location>
</feature>
<comment type="caution">
    <text evidence="4">The sequence shown here is derived from an EMBL/GenBank/DDBJ whole genome shotgun (WGS) entry which is preliminary data.</text>
</comment>
<gene>
    <name evidence="4" type="ORF">ACFFNY_04195</name>
</gene>
<dbReference type="InterPro" id="IPR010611">
    <property type="entry name" value="3D_dom"/>
</dbReference>
<dbReference type="PANTHER" id="PTHR39160:SF4">
    <property type="entry name" value="RESUSCITATION-PROMOTING FACTOR RPFB"/>
    <property type="match status" value="1"/>
</dbReference>
<name>A0ABV5VR70_9BACL</name>
<dbReference type="SUPFAM" id="SSF50685">
    <property type="entry name" value="Barwin-like endoglucanases"/>
    <property type="match status" value="1"/>
</dbReference>